<dbReference type="GO" id="GO:0005783">
    <property type="term" value="C:endoplasmic reticulum"/>
    <property type="evidence" value="ECO:0007669"/>
    <property type="project" value="TreeGrafter"/>
</dbReference>
<dbReference type="PANTHER" id="PTHR43272">
    <property type="entry name" value="LONG-CHAIN-FATTY-ACID--COA LIGASE"/>
    <property type="match status" value="1"/>
</dbReference>
<reference evidence="1 2" key="1">
    <citation type="journal article" date="2021" name="Nat. Commun.">
        <title>Genetic determinants of endophytism in the Arabidopsis root mycobiome.</title>
        <authorList>
            <person name="Mesny F."/>
            <person name="Miyauchi S."/>
            <person name="Thiergart T."/>
            <person name="Pickel B."/>
            <person name="Atanasova L."/>
            <person name="Karlsson M."/>
            <person name="Huettel B."/>
            <person name="Barry K.W."/>
            <person name="Haridas S."/>
            <person name="Chen C."/>
            <person name="Bauer D."/>
            <person name="Andreopoulos W."/>
            <person name="Pangilinan J."/>
            <person name="LaButti K."/>
            <person name="Riley R."/>
            <person name="Lipzen A."/>
            <person name="Clum A."/>
            <person name="Drula E."/>
            <person name="Henrissat B."/>
            <person name="Kohler A."/>
            <person name="Grigoriev I.V."/>
            <person name="Martin F.M."/>
            <person name="Hacquard S."/>
        </authorList>
    </citation>
    <scope>NUCLEOTIDE SEQUENCE [LARGE SCALE GENOMIC DNA]</scope>
    <source>
        <strain evidence="1 2">MPI-CAGE-CH-0241</strain>
    </source>
</reference>
<dbReference type="GO" id="GO:0016020">
    <property type="term" value="C:membrane"/>
    <property type="evidence" value="ECO:0007669"/>
    <property type="project" value="TreeGrafter"/>
</dbReference>
<protein>
    <recommendedName>
        <fullName evidence="3">AMP-dependent synthetase/ligase domain-containing protein</fullName>
    </recommendedName>
</protein>
<comment type="caution">
    <text evidence="1">The sequence shown here is derived from an EMBL/GenBank/DDBJ whole genome shotgun (WGS) entry which is preliminary data.</text>
</comment>
<proteinExistence type="predicted"/>
<evidence type="ECO:0008006" key="3">
    <source>
        <dbReference type="Google" id="ProtNLM"/>
    </source>
</evidence>
<gene>
    <name evidence="1" type="ORF">B0T10DRAFT_291431</name>
</gene>
<evidence type="ECO:0000313" key="2">
    <source>
        <dbReference type="Proteomes" id="UP000777438"/>
    </source>
</evidence>
<name>A0A9P8W751_9HYPO</name>
<organism evidence="1 2">
    <name type="scientific">Thelonectria olida</name>
    <dbReference type="NCBI Taxonomy" id="1576542"/>
    <lineage>
        <taxon>Eukaryota</taxon>
        <taxon>Fungi</taxon>
        <taxon>Dikarya</taxon>
        <taxon>Ascomycota</taxon>
        <taxon>Pezizomycotina</taxon>
        <taxon>Sordariomycetes</taxon>
        <taxon>Hypocreomycetidae</taxon>
        <taxon>Hypocreales</taxon>
        <taxon>Nectriaceae</taxon>
        <taxon>Thelonectria</taxon>
    </lineage>
</organism>
<dbReference type="OrthoDB" id="4138492at2759"/>
<dbReference type="Gene3D" id="3.40.50.12780">
    <property type="entry name" value="N-terminal domain of ligase-like"/>
    <property type="match status" value="1"/>
</dbReference>
<dbReference type="InterPro" id="IPR042099">
    <property type="entry name" value="ANL_N_sf"/>
</dbReference>
<evidence type="ECO:0000313" key="1">
    <source>
        <dbReference type="EMBL" id="KAH6892265.1"/>
    </source>
</evidence>
<dbReference type="PANTHER" id="PTHR43272:SF11">
    <property type="entry name" value="AMP-DEPENDENT SYNTHETASE_LIGASE DOMAIN-CONTAINING PROTEIN"/>
    <property type="match status" value="1"/>
</dbReference>
<keyword evidence="2" id="KW-1185">Reference proteome</keyword>
<dbReference type="EMBL" id="JAGPYM010000007">
    <property type="protein sequence ID" value="KAH6892265.1"/>
    <property type="molecule type" value="Genomic_DNA"/>
</dbReference>
<dbReference type="AlphaFoldDB" id="A0A9P8W751"/>
<dbReference type="GO" id="GO:0004467">
    <property type="term" value="F:long-chain fatty acid-CoA ligase activity"/>
    <property type="evidence" value="ECO:0007669"/>
    <property type="project" value="TreeGrafter"/>
</dbReference>
<dbReference type="SUPFAM" id="SSF56801">
    <property type="entry name" value="Acetyl-CoA synthetase-like"/>
    <property type="match status" value="1"/>
</dbReference>
<dbReference type="Proteomes" id="UP000777438">
    <property type="component" value="Unassembled WGS sequence"/>
</dbReference>
<accession>A0A9P8W751</accession>
<sequence length="542" mass="58032">MGLIETLDEAIASLVGQWNPYSTALVTVLLAIVSYRVLVTREPDVHPMLLARQAVPSPVRNEGESPVYRSQASPHGMPLNTGLNVKDEVASKWSRGRDGDLRDVWRKVVRGNDGGGKGKILTVLGKQNVIDHKLEDITRQINLIGQHIADQGGIRVAIYLPNSIELLVTLFACSFYPNLTTVLIPFNLSNEELVSMLRRSAVDTLVTAPGAFPFDAVVQAYPSLRQLIWVTDEGSSHMDWDEVPEGTGGSINVATWRDIVRDPPPGAGTELPASDPERTPMDVVTFWQNKPGQMEEMVRFTQANLVSAISGQLANIPAKERMNPADLFLPADSLTNVHTLVLTLGALYSNASVALNSVAGQSPDLVLATQGVAPTILVASPQTLLNSHAESASKLSSPLAKAAHALSTRSLTQEGVLSASNPLSAFASGAPAIGTTPGKLRLVFTAERIGTESPHLSANVLSDLRVFMGAKVVYALTAAKVAGAITQTAIYDYRLCEDGNGHFGAPVTSVELFLKDEGSNQTTGDKIEGKVSLLTEKERELL</sequence>